<comment type="caution">
    <text evidence="3">The sequence shown here is derived from an EMBL/GenBank/DDBJ whole genome shotgun (WGS) entry which is preliminary data.</text>
</comment>
<sequence>MTRNSPRSIALRTFMALTPALLVTSVAVALVGGGGATEAAAGAVDTAVPGPDCLTDDLAGTVTGQGGSPVREAVLTLTNTAGGACRIQGWADVALVTPPGEIVKVPTRKVGEAGPAIVLQPGASARSLLQWDSCTAGGRGCGVGVAWQFIADPDSTGVAADSVDLPEADGRGIGIAALRIGSLQAAAPAPANS</sequence>
<feature type="chain" id="PRO_5039054497" evidence="1">
    <location>
        <begin position="30"/>
        <end position="193"/>
    </location>
</feature>
<evidence type="ECO:0000313" key="4">
    <source>
        <dbReference type="Proteomes" id="UP000245697"/>
    </source>
</evidence>
<dbReference type="Proteomes" id="UP000245697">
    <property type="component" value="Unassembled WGS sequence"/>
</dbReference>
<feature type="domain" description="DUF4232" evidence="2">
    <location>
        <begin position="53"/>
        <end position="159"/>
    </location>
</feature>
<evidence type="ECO:0000256" key="1">
    <source>
        <dbReference type="SAM" id="SignalP"/>
    </source>
</evidence>
<gene>
    <name evidence="3" type="ORF">BC793_105247</name>
</gene>
<organism evidence="3 4">
    <name type="scientific">Actinoplanes xinjiangensis</name>
    <dbReference type="NCBI Taxonomy" id="512350"/>
    <lineage>
        <taxon>Bacteria</taxon>
        <taxon>Bacillati</taxon>
        <taxon>Actinomycetota</taxon>
        <taxon>Actinomycetes</taxon>
        <taxon>Micromonosporales</taxon>
        <taxon>Micromonosporaceae</taxon>
        <taxon>Actinoplanes</taxon>
    </lineage>
</organism>
<proteinExistence type="predicted"/>
<dbReference type="RefSeq" id="WP_158319239.1">
    <property type="nucleotide sequence ID" value="NZ_BONA01000035.1"/>
</dbReference>
<keyword evidence="1" id="KW-0732">Signal</keyword>
<dbReference type="Pfam" id="PF14016">
    <property type="entry name" value="DUF4232"/>
    <property type="match status" value="1"/>
</dbReference>
<dbReference type="AlphaFoldDB" id="A0A316G3C8"/>
<protein>
    <submittedName>
        <fullName evidence="3">Uncharacterized protein DUF4232</fullName>
    </submittedName>
</protein>
<evidence type="ECO:0000259" key="2">
    <source>
        <dbReference type="Pfam" id="PF14016"/>
    </source>
</evidence>
<name>A0A316G3C8_9ACTN</name>
<feature type="signal peptide" evidence="1">
    <location>
        <begin position="1"/>
        <end position="29"/>
    </location>
</feature>
<dbReference type="EMBL" id="QGGR01000005">
    <property type="protein sequence ID" value="PWK48897.1"/>
    <property type="molecule type" value="Genomic_DNA"/>
</dbReference>
<accession>A0A316G3C8</accession>
<dbReference type="OrthoDB" id="3297425at2"/>
<keyword evidence="4" id="KW-1185">Reference proteome</keyword>
<dbReference type="InterPro" id="IPR025326">
    <property type="entry name" value="DUF4232"/>
</dbReference>
<reference evidence="3 4" key="1">
    <citation type="submission" date="2018-05" db="EMBL/GenBank/DDBJ databases">
        <title>Genomic Encyclopedia of Archaeal and Bacterial Type Strains, Phase II (KMG-II): from individual species to whole genera.</title>
        <authorList>
            <person name="Goeker M."/>
        </authorList>
    </citation>
    <scope>NUCLEOTIDE SEQUENCE [LARGE SCALE GENOMIC DNA]</scope>
    <source>
        <strain evidence="3 4">DSM 45184</strain>
    </source>
</reference>
<evidence type="ECO:0000313" key="3">
    <source>
        <dbReference type="EMBL" id="PWK48897.1"/>
    </source>
</evidence>